<dbReference type="AlphaFoldDB" id="A0A967EAI6"/>
<dbReference type="EMBL" id="JAAOIV010000005">
    <property type="protein sequence ID" value="NHN55924.1"/>
    <property type="molecule type" value="Genomic_DNA"/>
</dbReference>
<dbReference type="InterPro" id="IPR008407">
    <property type="entry name" value="Brnchd-chn_aa_trnsp_AzlD"/>
</dbReference>
<keyword evidence="1" id="KW-0472">Membrane</keyword>
<evidence type="ECO:0000313" key="3">
    <source>
        <dbReference type="Proteomes" id="UP000744769"/>
    </source>
</evidence>
<gene>
    <name evidence="2" type="ORF">G9U51_09070</name>
</gene>
<feature type="transmembrane region" description="Helical" evidence="1">
    <location>
        <begin position="6"/>
        <end position="25"/>
    </location>
</feature>
<accession>A0A967EAI6</accession>
<comment type="caution">
    <text evidence="2">The sequence shown here is derived from an EMBL/GenBank/DDBJ whole genome shotgun (WGS) entry which is preliminary data.</text>
</comment>
<evidence type="ECO:0000256" key="1">
    <source>
        <dbReference type="SAM" id="Phobius"/>
    </source>
</evidence>
<keyword evidence="1" id="KW-0812">Transmembrane</keyword>
<feature type="transmembrane region" description="Helical" evidence="1">
    <location>
        <begin position="37"/>
        <end position="56"/>
    </location>
</feature>
<organism evidence="2 3">
    <name type="scientific">Metallococcus carri</name>
    <dbReference type="NCBI Taxonomy" id="1656884"/>
    <lineage>
        <taxon>Bacteria</taxon>
        <taxon>Bacillati</taxon>
        <taxon>Actinomycetota</taxon>
        <taxon>Actinomycetes</taxon>
        <taxon>Micrococcales</taxon>
        <taxon>Dermacoccaceae</taxon>
        <taxon>Metallococcus</taxon>
    </lineage>
</organism>
<dbReference type="Pfam" id="PF05437">
    <property type="entry name" value="AzlD"/>
    <property type="match status" value="1"/>
</dbReference>
<keyword evidence="1" id="KW-1133">Transmembrane helix</keyword>
<reference evidence="2" key="1">
    <citation type="submission" date="2020-03" db="EMBL/GenBank/DDBJ databases">
        <title>Draft sequencing of Calidifontibacter sp. DB0510.</title>
        <authorList>
            <person name="Kim D.-U."/>
        </authorList>
    </citation>
    <scope>NUCLEOTIDE SEQUENCE</scope>
    <source>
        <strain evidence="2">DB0510</strain>
    </source>
</reference>
<dbReference type="Proteomes" id="UP000744769">
    <property type="component" value="Unassembled WGS sequence"/>
</dbReference>
<dbReference type="RefSeq" id="WP_166196159.1">
    <property type="nucleotide sequence ID" value="NZ_JAAOIV010000005.1"/>
</dbReference>
<sequence length="104" mass="10728">MNTWTVVLLAGAISIATKLLGYLVPQRWLSGRVISQVMHYLPVALLGALVAVQTFGSGSHGPAIDARSAGLLVAIVALVCRAPFLLVIVLAALTAALLRQAGLG</sequence>
<proteinExistence type="predicted"/>
<keyword evidence="3" id="KW-1185">Reference proteome</keyword>
<protein>
    <submittedName>
        <fullName evidence="2">AzlD domain-containing protein</fullName>
    </submittedName>
</protein>
<feature type="transmembrane region" description="Helical" evidence="1">
    <location>
        <begin position="68"/>
        <end position="98"/>
    </location>
</feature>
<evidence type="ECO:0000313" key="2">
    <source>
        <dbReference type="EMBL" id="NHN55924.1"/>
    </source>
</evidence>
<name>A0A967EAI6_9MICO</name>